<evidence type="ECO:0000313" key="2">
    <source>
        <dbReference type="Proteomes" id="UP000018872"/>
    </source>
</evidence>
<evidence type="ECO:0000313" key="1">
    <source>
        <dbReference type="EMBL" id="ETK03654.1"/>
    </source>
</evidence>
<name>W2C8V5_9BACT</name>
<protein>
    <submittedName>
        <fullName evidence="1">Uncharacterized protein</fullName>
    </submittedName>
</protein>
<sequence length="98" mass="11381">MAKLMQSSAITIKDQSIFIQISLRVHSQKQKHGEDNPPLSQANETLPMDHMYKTKRDGDHRLDFLLLLFFHQGKKRRTVPRGNHMAKLMRNSAITIKD</sequence>
<organism evidence="1 2">
    <name type="scientific">Tannerella sp. oral taxon BU063 isolate Cell 5</name>
    <dbReference type="NCBI Taxonomy" id="1410950"/>
    <lineage>
        <taxon>Bacteria</taxon>
        <taxon>Pseudomonadati</taxon>
        <taxon>Bacteroidota</taxon>
        <taxon>Bacteroidia</taxon>
        <taxon>Bacteroidales</taxon>
        <taxon>Tannerellaceae</taxon>
        <taxon>Tannerella</taxon>
    </lineage>
</organism>
<proteinExistence type="predicted"/>
<accession>W2C8V5</accession>
<comment type="caution">
    <text evidence="1">The sequence shown here is derived from an EMBL/GenBank/DDBJ whole genome shotgun (WGS) entry which is preliminary data.</text>
</comment>
<dbReference type="EMBL" id="AYYC01000732">
    <property type="protein sequence ID" value="ETK03654.1"/>
    <property type="molecule type" value="Genomic_DNA"/>
</dbReference>
<reference evidence="1 2" key="1">
    <citation type="submission" date="2013-11" db="EMBL/GenBank/DDBJ databases">
        <title>Single cell genomics of uncultured Tannerella BU063 (oral taxon 286).</title>
        <authorList>
            <person name="Beall C.J."/>
            <person name="Campbell A.G."/>
            <person name="Griffen A.L."/>
            <person name="Podar M."/>
            <person name="Leys E.J."/>
        </authorList>
    </citation>
    <scope>NUCLEOTIDE SEQUENCE [LARGE SCALE GENOMIC DNA]</scope>
    <source>
        <strain evidence="1">Cell 5</strain>
    </source>
</reference>
<gene>
    <name evidence="1" type="ORF">T229_13140</name>
</gene>
<dbReference type="Proteomes" id="UP000018872">
    <property type="component" value="Unassembled WGS sequence"/>
</dbReference>
<dbReference type="AlphaFoldDB" id="W2C8V5"/>